<dbReference type="Gene3D" id="2.60.120.260">
    <property type="entry name" value="Galactose-binding domain-like"/>
    <property type="match status" value="1"/>
</dbReference>
<dbReference type="AlphaFoldDB" id="A0AAN2BIF9"/>
<proteinExistence type="predicted"/>
<dbReference type="PANTHER" id="PTHR43118">
    <property type="entry name" value="RHAMNOGALACTURONAN LYASE (EUROFUNG)"/>
    <property type="match status" value="1"/>
</dbReference>
<dbReference type="InterPro" id="IPR028994">
    <property type="entry name" value="Integrin_alpha_N"/>
</dbReference>
<reference evidence="3 4" key="1">
    <citation type="journal article" date="2022" name="IScience">
        <title>An ultrasensitive nanofiber-based assay for enzymatic hydrolysis and deep-sea microbial degradation of cellulose.</title>
        <authorList>
            <person name="Tsudome M."/>
            <person name="Tachioka M."/>
            <person name="Miyazaki M."/>
            <person name="Uchimura K."/>
            <person name="Tsuda M."/>
            <person name="Takaki Y."/>
            <person name="Deguchi S."/>
        </authorList>
    </citation>
    <scope>NUCLEOTIDE SEQUENCE [LARGE SCALE GENOMIC DNA]</scope>
    <source>
        <strain evidence="3 4">GE09</strain>
    </source>
</reference>
<dbReference type="InterPro" id="IPR013783">
    <property type="entry name" value="Ig-like_fold"/>
</dbReference>
<dbReference type="InterPro" id="IPR041624">
    <property type="entry name" value="RGI_lyase"/>
</dbReference>
<dbReference type="Pfam" id="PF18370">
    <property type="entry name" value="RGI_lyase"/>
    <property type="match status" value="1"/>
</dbReference>
<dbReference type="Pfam" id="PF16990">
    <property type="entry name" value="CBM_35"/>
    <property type="match status" value="1"/>
</dbReference>
<dbReference type="RefSeq" id="WP_236985467.1">
    <property type="nucleotide sequence ID" value="NZ_AP023086.1"/>
</dbReference>
<dbReference type="EC" id="4.2.2.23" evidence="3"/>
<feature type="domain" description="CBM6" evidence="2">
    <location>
        <begin position="690"/>
        <end position="814"/>
    </location>
</feature>
<keyword evidence="4" id="KW-1185">Reference proteome</keyword>
<evidence type="ECO:0000256" key="1">
    <source>
        <dbReference type="SAM" id="SignalP"/>
    </source>
</evidence>
<dbReference type="InterPro" id="IPR049366">
    <property type="entry name" value="RGL11_C"/>
</dbReference>
<evidence type="ECO:0000259" key="2">
    <source>
        <dbReference type="PROSITE" id="PS51175"/>
    </source>
</evidence>
<evidence type="ECO:0000313" key="4">
    <source>
        <dbReference type="Proteomes" id="UP001320119"/>
    </source>
</evidence>
<dbReference type="InterPro" id="IPR005084">
    <property type="entry name" value="CBM6"/>
</dbReference>
<dbReference type="SUPFAM" id="SSF49785">
    <property type="entry name" value="Galactose-binding domain-like"/>
    <property type="match status" value="1"/>
</dbReference>
<dbReference type="Proteomes" id="UP001320119">
    <property type="component" value="Chromosome"/>
</dbReference>
<dbReference type="Gene3D" id="2.60.40.10">
    <property type="entry name" value="Immunoglobulins"/>
    <property type="match status" value="1"/>
</dbReference>
<dbReference type="SUPFAM" id="SSF69318">
    <property type="entry name" value="Integrin alpha N-terminal domain"/>
    <property type="match status" value="1"/>
</dbReference>
<dbReference type="GO" id="GO:0102210">
    <property type="term" value="F:rhamnogalacturonan endolyase activity"/>
    <property type="evidence" value="ECO:0007669"/>
    <property type="project" value="UniProtKB-EC"/>
</dbReference>
<dbReference type="CDD" id="cd10318">
    <property type="entry name" value="RGL11"/>
    <property type="match status" value="1"/>
</dbReference>
<feature type="chain" id="PRO_5042978395" evidence="1">
    <location>
        <begin position="16"/>
        <end position="824"/>
    </location>
</feature>
<dbReference type="GO" id="GO:0030246">
    <property type="term" value="F:carbohydrate binding"/>
    <property type="evidence" value="ECO:0007669"/>
    <property type="project" value="InterPro"/>
</dbReference>
<name>A0AAN2BIF9_9GAMM</name>
<gene>
    <name evidence="3" type="ORF">MARGE09_P0154</name>
</gene>
<dbReference type="PROSITE" id="PS51257">
    <property type="entry name" value="PROKAR_LIPOPROTEIN"/>
    <property type="match status" value="1"/>
</dbReference>
<dbReference type="EMBL" id="AP023086">
    <property type="protein sequence ID" value="BCD95955.1"/>
    <property type="molecule type" value="Genomic_DNA"/>
</dbReference>
<sequence length="824" mass="88060">MFRKIALVGTAAALAACTGEPTTSSSQVAMSSSQAQQSSAPVIASSSSVAPVVSSSVAASSSSVADIDRGNHVEPVVQAMSGKQMEKLDRGLVAVKTGDGVYVSWRMWGNEPKSTGYNLYRNGQKVNATPITTSTNYLDRGAAQNSTYSVRAVNNGTEGSASKEVGVWAQQYHAIDLTPPPTDRIPSGDSYSYSPGDASVGDLDGDGEYEIVLKWDPSNQKDSSQFGYTGKVFIDAYKLSGQRLWRVDLGPNIRAGAHDTQFLVYDFDGDGKAELAVRTSDGARDSAGTLIGRANQDHYVSGHIGTGPEFLTMFNGETGVAMASTTYPNERGRLADWGGNSLGRQLNRSNRYLAGVAYVNGETPSMIWARGYYDYNGVGQTKIAAVDWKDGQFTTRWDFFAKTPGGPNPEYVYQGAHSLSIADVDGDGRDEVVYGAATIDDDGTGLYSTRLCHGDALHVTDIDLSNPGVEVFMVHESESCYGDYGVEVHDGATGRILYSANVSGDIGRGVAADVNPDHPGVEVFGSRGNTLTADRQVLPGRPGTNFAIWWDGDLLRELMSGSTIDKWDHRAGRNNRIFNADAVFGGASNNGTKATPALSADILGDWREEIIMRNKNNRQLIVATTIVPTDHRIYTLMHDSQYRVAIAWQNVAYNQPPHTGFFLGHDMPDAPTPNMHYAGERIEAPSEPILEVQENAAGFCSVAGVIENTNGGYTGTAGYANSDNVEGANVTWALDVPKADDYLISIRYAGASDRAASLSVNGTAGPSLAFGSTTTWTNWQTETVKVRLTAGNNLLTLTANSADGLANIDRLSVWHTGVLAGNCP</sequence>
<dbReference type="KEGG" id="marq:MARGE09_P0154"/>
<accession>A0AAN2BIF9</accession>
<feature type="signal peptide" evidence="1">
    <location>
        <begin position="1"/>
        <end position="15"/>
    </location>
</feature>
<dbReference type="PANTHER" id="PTHR43118:SF1">
    <property type="entry name" value="RHAMNOGALACTURONAN LYASE (EUROFUNG)"/>
    <property type="match status" value="1"/>
</dbReference>
<dbReference type="InterPro" id="IPR034641">
    <property type="entry name" value="RGL11"/>
</dbReference>
<dbReference type="CDD" id="cd04082">
    <property type="entry name" value="CBM35_pectate_lyase-like"/>
    <property type="match status" value="1"/>
</dbReference>
<keyword evidence="3" id="KW-0456">Lyase</keyword>
<keyword evidence="1" id="KW-0732">Signal</keyword>
<dbReference type="PROSITE" id="PS51175">
    <property type="entry name" value="CBM6"/>
    <property type="match status" value="1"/>
</dbReference>
<evidence type="ECO:0000313" key="3">
    <source>
        <dbReference type="EMBL" id="BCD95955.1"/>
    </source>
</evidence>
<dbReference type="InterPro" id="IPR008979">
    <property type="entry name" value="Galactose-bd-like_sf"/>
</dbReference>
<dbReference type="Pfam" id="PF21348">
    <property type="entry name" value="RGL11_C"/>
    <property type="match status" value="1"/>
</dbReference>
<protein>
    <submittedName>
        <fullName evidence="3">Rhamnogalacturonan endolyase</fullName>
        <ecNumber evidence="3">4.2.2.23</ecNumber>
    </submittedName>
</protein>
<organism evidence="3 4">
    <name type="scientific">Marinagarivorans cellulosilyticus</name>
    <dbReference type="NCBI Taxonomy" id="2721545"/>
    <lineage>
        <taxon>Bacteria</taxon>
        <taxon>Pseudomonadati</taxon>
        <taxon>Pseudomonadota</taxon>
        <taxon>Gammaproteobacteria</taxon>
        <taxon>Cellvibrionales</taxon>
        <taxon>Cellvibrionaceae</taxon>
        <taxon>Marinagarivorans</taxon>
    </lineage>
</organism>